<dbReference type="EMBL" id="AP024485">
    <property type="protein sequence ID" value="BCS90295.1"/>
    <property type="molecule type" value="Genomic_DNA"/>
</dbReference>
<dbReference type="Pfam" id="PF00691">
    <property type="entry name" value="OmpA"/>
    <property type="match status" value="1"/>
</dbReference>
<evidence type="ECO:0000313" key="9">
    <source>
        <dbReference type="Proteomes" id="UP001053296"/>
    </source>
</evidence>
<keyword evidence="9" id="KW-1185">Reference proteome</keyword>
<evidence type="ECO:0000256" key="4">
    <source>
        <dbReference type="PROSITE-ProRule" id="PRU00473"/>
    </source>
</evidence>
<keyword evidence="6" id="KW-0732">Signal</keyword>
<dbReference type="Proteomes" id="UP001053296">
    <property type="component" value="Chromosome"/>
</dbReference>
<dbReference type="PROSITE" id="PS51123">
    <property type="entry name" value="OMPA_2"/>
    <property type="match status" value="1"/>
</dbReference>
<comment type="subcellular location">
    <subcellularLocation>
        <location evidence="1">Cell outer membrane</location>
    </subcellularLocation>
</comment>
<dbReference type="InterPro" id="IPR006664">
    <property type="entry name" value="OMP_bac"/>
</dbReference>
<feature type="chain" id="PRO_5046412117" description="OmpA-like domain-containing protein" evidence="6">
    <location>
        <begin position="18"/>
        <end position="370"/>
    </location>
</feature>
<evidence type="ECO:0000256" key="3">
    <source>
        <dbReference type="ARBA" id="ARBA00023237"/>
    </source>
</evidence>
<evidence type="ECO:0000256" key="6">
    <source>
        <dbReference type="SAM" id="SignalP"/>
    </source>
</evidence>
<dbReference type="PRINTS" id="PR01021">
    <property type="entry name" value="OMPADOMAIN"/>
</dbReference>
<name>A0ABN6EYN5_9BACT</name>
<evidence type="ECO:0000256" key="2">
    <source>
        <dbReference type="ARBA" id="ARBA00023136"/>
    </source>
</evidence>
<organism evidence="8 9">
    <name type="scientific">Pseudodesulfovibrio sediminis</name>
    <dbReference type="NCBI Taxonomy" id="2810563"/>
    <lineage>
        <taxon>Bacteria</taxon>
        <taxon>Pseudomonadati</taxon>
        <taxon>Thermodesulfobacteriota</taxon>
        <taxon>Desulfovibrionia</taxon>
        <taxon>Desulfovibrionales</taxon>
        <taxon>Desulfovibrionaceae</taxon>
    </lineage>
</organism>
<proteinExistence type="predicted"/>
<dbReference type="RefSeq" id="WP_229592298.1">
    <property type="nucleotide sequence ID" value="NZ_AP024485.1"/>
</dbReference>
<feature type="region of interest" description="Disordered" evidence="5">
    <location>
        <begin position="222"/>
        <end position="253"/>
    </location>
</feature>
<reference evidence="8" key="1">
    <citation type="journal article" date="2022" name="Arch. Microbiol.">
        <title>Pseudodesulfovibrio sediminis sp. nov., a mesophilic and neutrophilic sulfate-reducing bacterium isolated from sediment of a brackish lake.</title>
        <authorList>
            <person name="Takahashi A."/>
            <person name="Kojima H."/>
            <person name="Watanabe M."/>
            <person name="Fukui M."/>
        </authorList>
    </citation>
    <scope>NUCLEOTIDE SEQUENCE</scope>
    <source>
        <strain evidence="8">SF6</strain>
    </source>
</reference>
<keyword evidence="3" id="KW-0998">Cell outer membrane</keyword>
<evidence type="ECO:0000313" key="8">
    <source>
        <dbReference type="EMBL" id="BCS90295.1"/>
    </source>
</evidence>
<dbReference type="SUPFAM" id="SSF103088">
    <property type="entry name" value="OmpA-like"/>
    <property type="match status" value="1"/>
</dbReference>
<feature type="signal peptide" evidence="6">
    <location>
        <begin position="1"/>
        <end position="17"/>
    </location>
</feature>
<dbReference type="PANTHER" id="PTHR30329">
    <property type="entry name" value="STATOR ELEMENT OF FLAGELLAR MOTOR COMPLEX"/>
    <property type="match status" value="1"/>
</dbReference>
<evidence type="ECO:0000256" key="1">
    <source>
        <dbReference type="ARBA" id="ARBA00004442"/>
    </source>
</evidence>
<dbReference type="PANTHER" id="PTHR30329:SF21">
    <property type="entry name" value="LIPOPROTEIN YIAD-RELATED"/>
    <property type="match status" value="1"/>
</dbReference>
<protein>
    <recommendedName>
        <fullName evidence="7">OmpA-like domain-containing protein</fullName>
    </recommendedName>
</protein>
<dbReference type="CDD" id="cd07185">
    <property type="entry name" value="OmpA_C-like"/>
    <property type="match status" value="1"/>
</dbReference>
<dbReference type="InterPro" id="IPR036737">
    <property type="entry name" value="OmpA-like_sf"/>
</dbReference>
<accession>A0ABN6EYN5</accession>
<dbReference type="Gene3D" id="3.30.1330.60">
    <property type="entry name" value="OmpA-like domain"/>
    <property type="match status" value="1"/>
</dbReference>
<sequence>MKKALIFALLLILPACAYVDPSLTDQTVVYSNSPVRKSPLQVSVHPKGKQYTPLTAYFHPFVIQQRTPDHAALSNSFGQIFFNVWTEERLFPTMEFGTNDRYQGLETAMDTARRRGADVLILGKVPYFYAGHTLDDTAITIQLDIYSTGSGQLIWTMMQSGRIEDKMPDDYIYFRHEYRLSESGFNKIIRAIAKDMTIPVAAWLPSPFAHFKTVETEAEIKSELAGDSTSSMNAPRNAAMNSERDLPPEQTLGTNARGVNLDVLFDFDKATIQEQSYPLLDSLGQALNSDELKGKSIVIGGHTDTKGNDEYNLALSKRRAEAVKAYLVSKWSVNPAHVKTMGYGRTRPLNKGLTDEEQRKNRRVEIRLAE</sequence>
<keyword evidence="2 4" id="KW-0472">Membrane</keyword>
<evidence type="ECO:0000259" key="7">
    <source>
        <dbReference type="PROSITE" id="PS51123"/>
    </source>
</evidence>
<dbReference type="InterPro" id="IPR050330">
    <property type="entry name" value="Bact_OuterMem_StrucFunc"/>
</dbReference>
<dbReference type="InterPro" id="IPR006665">
    <property type="entry name" value="OmpA-like"/>
</dbReference>
<feature type="domain" description="OmpA-like" evidence="7">
    <location>
        <begin position="252"/>
        <end position="370"/>
    </location>
</feature>
<gene>
    <name evidence="8" type="ORF">PSDVSF_35370</name>
</gene>
<evidence type="ECO:0000256" key="5">
    <source>
        <dbReference type="SAM" id="MobiDB-lite"/>
    </source>
</evidence>